<evidence type="ECO:0000313" key="2">
    <source>
        <dbReference type="Proteomes" id="UP000004508"/>
    </source>
</evidence>
<evidence type="ECO:0000313" key="1">
    <source>
        <dbReference type="EMBL" id="EFH85136.1"/>
    </source>
</evidence>
<accession>D6TYR1</accession>
<name>D6TYR1_KTERA</name>
<organism evidence="1 2">
    <name type="scientific">Ktedonobacter racemifer DSM 44963</name>
    <dbReference type="NCBI Taxonomy" id="485913"/>
    <lineage>
        <taxon>Bacteria</taxon>
        <taxon>Bacillati</taxon>
        <taxon>Chloroflexota</taxon>
        <taxon>Ktedonobacteria</taxon>
        <taxon>Ktedonobacterales</taxon>
        <taxon>Ktedonobacteraceae</taxon>
        <taxon>Ktedonobacter</taxon>
    </lineage>
</organism>
<protein>
    <submittedName>
        <fullName evidence="1">Vacuolar protein</fullName>
    </submittedName>
</protein>
<proteinExistence type="predicted"/>
<comment type="caution">
    <text evidence="1">The sequence shown here is derived from an EMBL/GenBank/DDBJ whole genome shotgun (WGS) entry which is preliminary data.</text>
</comment>
<dbReference type="STRING" id="485913.Krac_6296"/>
<reference evidence="1 2" key="1">
    <citation type="journal article" date="2011" name="Stand. Genomic Sci.">
        <title>Non-contiguous finished genome sequence and contextual data of the filamentous soil bacterium Ktedonobacter racemifer type strain (SOSP1-21).</title>
        <authorList>
            <person name="Chang Y.J."/>
            <person name="Land M."/>
            <person name="Hauser L."/>
            <person name="Chertkov O."/>
            <person name="Del Rio T.G."/>
            <person name="Nolan M."/>
            <person name="Copeland A."/>
            <person name="Tice H."/>
            <person name="Cheng J.F."/>
            <person name="Lucas S."/>
            <person name="Han C."/>
            <person name="Goodwin L."/>
            <person name="Pitluck S."/>
            <person name="Ivanova N."/>
            <person name="Ovchinikova G."/>
            <person name="Pati A."/>
            <person name="Chen A."/>
            <person name="Palaniappan K."/>
            <person name="Mavromatis K."/>
            <person name="Liolios K."/>
            <person name="Brettin T."/>
            <person name="Fiebig A."/>
            <person name="Rohde M."/>
            <person name="Abt B."/>
            <person name="Goker M."/>
            <person name="Detter J.C."/>
            <person name="Woyke T."/>
            <person name="Bristow J."/>
            <person name="Eisen J.A."/>
            <person name="Markowitz V."/>
            <person name="Hugenholtz P."/>
            <person name="Kyrpides N.C."/>
            <person name="Klenk H.P."/>
            <person name="Lapidus A."/>
        </authorList>
    </citation>
    <scope>NUCLEOTIDE SEQUENCE [LARGE SCALE GENOMIC DNA]</scope>
    <source>
        <strain evidence="2">DSM 44963</strain>
    </source>
</reference>
<dbReference type="Proteomes" id="UP000004508">
    <property type="component" value="Unassembled WGS sequence"/>
</dbReference>
<keyword evidence="2" id="KW-1185">Reference proteome</keyword>
<dbReference type="RefSeq" id="WP_007917186.1">
    <property type="nucleotide sequence ID" value="NZ_ADVG01000003.1"/>
</dbReference>
<gene>
    <name evidence="1" type="ORF">Krac_6296</name>
</gene>
<dbReference type="EMBL" id="ADVG01000003">
    <property type="protein sequence ID" value="EFH85136.1"/>
    <property type="molecule type" value="Genomic_DNA"/>
</dbReference>
<sequence length="45" mass="5252">MPASTLRAFWAEGGAESVVRQGYLFVDLDGELLTPQEYELHRRRW</sequence>
<dbReference type="InParanoid" id="D6TYR1"/>
<dbReference type="AlphaFoldDB" id="D6TYR1"/>